<evidence type="ECO:0000313" key="6">
    <source>
        <dbReference type="Proteomes" id="UP000681075"/>
    </source>
</evidence>
<dbReference type="Gene3D" id="1.10.150.730">
    <property type="match status" value="1"/>
</dbReference>
<comment type="caution">
    <text evidence="5">The sequence shown here is derived from an EMBL/GenBank/DDBJ whole genome shotgun (WGS) entry which is preliminary data.</text>
</comment>
<reference evidence="5" key="1">
    <citation type="submission" date="2021-02" db="EMBL/GenBank/DDBJ databases">
        <title>Genome sequence of Rhodospirillales sp. strain TMPK1 isolated from soil.</title>
        <authorList>
            <person name="Nakai R."/>
            <person name="Kusada H."/>
            <person name="Tamaki H."/>
        </authorList>
    </citation>
    <scope>NUCLEOTIDE SEQUENCE</scope>
    <source>
        <strain evidence="5">TMPK1</strain>
    </source>
</reference>
<dbReference type="InterPro" id="IPR041492">
    <property type="entry name" value="HAD_2"/>
</dbReference>
<dbReference type="InterPro" id="IPR036412">
    <property type="entry name" value="HAD-like_sf"/>
</dbReference>
<dbReference type="Pfam" id="PF13419">
    <property type="entry name" value="HAD_2"/>
    <property type="match status" value="1"/>
</dbReference>
<dbReference type="Proteomes" id="UP000681075">
    <property type="component" value="Unassembled WGS sequence"/>
</dbReference>
<evidence type="ECO:0000313" key="5">
    <source>
        <dbReference type="EMBL" id="GIL38535.1"/>
    </source>
</evidence>
<evidence type="ECO:0000256" key="4">
    <source>
        <dbReference type="ARBA" id="ARBA00013078"/>
    </source>
</evidence>
<proteinExistence type="inferred from homology"/>
<keyword evidence="6" id="KW-1185">Reference proteome</keyword>
<dbReference type="SFLD" id="SFLDG01129">
    <property type="entry name" value="C1.5:_HAD__Beta-PGM__Phosphata"/>
    <property type="match status" value="1"/>
</dbReference>
<protein>
    <recommendedName>
        <fullName evidence="4">phosphoglycolate phosphatase</fullName>
        <ecNumber evidence="4">3.1.3.18</ecNumber>
    </recommendedName>
</protein>
<dbReference type="AlphaFoldDB" id="A0A8S8XB53"/>
<dbReference type="GO" id="GO:0008967">
    <property type="term" value="F:phosphoglycolate phosphatase activity"/>
    <property type="evidence" value="ECO:0007669"/>
    <property type="project" value="UniProtKB-EC"/>
</dbReference>
<name>A0A8S8XB53_9PROT</name>
<gene>
    <name evidence="5" type="ORF">TMPK1_07720</name>
</gene>
<dbReference type="EMBL" id="BOPV01000001">
    <property type="protein sequence ID" value="GIL38535.1"/>
    <property type="molecule type" value="Genomic_DNA"/>
</dbReference>
<evidence type="ECO:0000256" key="1">
    <source>
        <dbReference type="ARBA" id="ARBA00000830"/>
    </source>
</evidence>
<comment type="pathway">
    <text evidence="2">Organic acid metabolism; glycolate biosynthesis; glycolate from 2-phosphoglycolate: step 1/1.</text>
</comment>
<dbReference type="Gene3D" id="3.40.50.1000">
    <property type="entry name" value="HAD superfamily/HAD-like"/>
    <property type="match status" value="1"/>
</dbReference>
<organism evidence="5 6">
    <name type="scientific">Roseiterribacter gracilis</name>
    <dbReference type="NCBI Taxonomy" id="2812848"/>
    <lineage>
        <taxon>Bacteria</taxon>
        <taxon>Pseudomonadati</taxon>
        <taxon>Pseudomonadota</taxon>
        <taxon>Alphaproteobacteria</taxon>
        <taxon>Rhodospirillales</taxon>
        <taxon>Roseiterribacteraceae</taxon>
        <taxon>Roseiterribacter</taxon>
    </lineage>
</organism>
<dbReference type="PANTHER" id="PTHR43434:SF1">
    <property type="entry name" value="PHOSPHOGLYCOLATE PHOSPHATASE"/>
    <property type="match status" value="1"/>
</dbReference>
<evidence type="ECO:0000256" key="2">
    <source>
        <dbReference type="ARBA" id="ARBA00004818"/>
    </source>
</evidence>
<dbReference type="PANTHER" id="PTHR43434">
    <property type="entry name" value="PHOSPHOGLYCOLATE PHOSPHATASE"/>
    <property type="match status" value="1"/>
</dbReference>
<dbReference type="EC" id="3.1.3.18" evidence="4"/>
<accession>A0A8S8XB53</accession>
<dbReference type="GO" id="GO:0005829">
    <property type="term" value="C:cytosol"/>
    <property type="evidence" value="ECO:0007669"/>
    <property type="project" value="TreeGrafter"/>
</dbReference>
<comment type="similarity">
    <text evidence="3">Belongs to the HAD-like hydrolase superfamily. CbbY/CbbZ/Gph/YieH family.</text>
</comment>
<dbReference type="InterPro" id="IPR050155">
    <property type="entry name" value="HAD-like_hydrolase_sf"/>
</dbReference>
<dbReference type="GO" id="GO:0006281">
    <property type="term" value="P:DNA repair"/>
    <property type="evidence" value="ECO:0007669"/>
    <property type="project" value="TreeGrafter"/>
</dbReference>
<dbReference type="InterPro" id="IPR023214">
    <property type="entry name" value="HAD_sf"/>
</dbReference>
<dbReference type="SUPFAM" id="SSF56784">
    <property type="entry name" value="HAD-like"/>
    <property type="match status" value="1"/>
</dbReference>
<dbReference type="RefSeq" id="WP_420241566.1">
    <property type="nucleotide sequence ID" value="NZ_BOPV01000001.1"/>
</dbReference>
<comment type="catalytic activity">
    <reaction evidence="1">
        <text>2-phosphoglycolate + H2O = glycolate + phosphate</text>
        <dbReference type="Rhea" id="RHEA:14369"/>
        <dbReference type="ChEBI" id="CHEBI:15377"/>
        <dbReference type="ChEBI" id="CHEBI:29805"/>
        <dbReference type="ChEBI" id="CHEBI:43474"/>
        <dbReference type="ChEBI" id="CHEBI:58033"/>
        <dbReference type="EC" id="3.1.3.18"/>
    </reaction>
</comment>
<evidence type="ECO:0000256" key="3">
    <source>
        <dbReference type="ARBA" id="ARBA00006171"/>
    </source>
</evidence>
<sequence length="231" mass="24791">MSEALPAPRAILFDWDNTLVDNWRCVQAALNTARSSFDLPPLDLAETLANARLSARDSFPRMFGTQWEQARAIFYEAFERLHLEGLVALAGAERLLDWTRNNGVPAAVVSNKRGAFLRREVTHLGWDDRFGVLVGAGDAPRDKPDAAPAVMALAALGVEASPGVWFVGDTDVDLRTGLAAGCTPVLVETSDLDPALMLDCPPAARVRNLDGLLGLVEAASRPISGTSSKRG</sequence>
<dbReference type="SFLD" id="SFLDS00003">
    <property type="entry name" value="Haloacid_Dehalogenase"/>
    <property type="match status" value="1"/>
</dbReference>